<feature type="binding site" evidence="2">
    <location>
        <position position="246"/>
    </location>
    <ligand>
        <name>L-glutamate</name>
        <dbReference type="ChEBI" id="CHEBI:29985"/>
    </ligand>
</feature>
<dbReference type="Gene3D" id="1.10.246.130">
    <property type="match status" value="1"/>
</dbReference>
<keyword evidence="3" id="KW-0378">Hydrolase</keyword>
<dbReference type="FunFam" id="3.60.20.40:FF:000008">
    <property type="entry name" value="Gamma-glutamyltranspeptidase (Eurofung)"/>
    <property type="match status" value="1"/>
</dbReference>
<dbReference type="PANTHER" id="PTHR11686:SF62">
    <property type="entry name" value="GLUTATHIONE HYDROLASE"/>
    <property type="match status" value="1"/>
</dbReference>
<dbReference type="eggNOG" id="KOG2410">
    <property type="taxonomic scope" value="Eukaryota"/>
</dbReference>
<dbReference type="SUPFAM" id="SSF56235">
    <property type="entry name" value="N-terminal nucleophile aminohydrolases (Ntn hydrolases)"/>
    <property type="match status" value="1"/>
</dbReference>
<proteinExistence type="predicted"/>
<dbReference type="GO" id="GO:0005886">
    <property type="term" value="C:plasma membrane"/>
    <property type="evidence" value="ECO:0007669"/>
    <property type="project" value="TreeGrafter"/>
</dbReference>
<dbReference type="InterPro" id="IPR029055">
    <property type="entry name" value="Ntn_hydrolases_N"/>
</dbReference>
<gene>
    <name evidence="3" type="ORF">GLAREA_08734</name>
</gene>
<dbReference type="OMA" id="ITANCDY"/>
<dbReference type="Gene3D" id="3.60.20.40">
    <property type="match status" value="1"/>
</dbReference>
<dbReference type="InterPro" id="IPR043138">
    <property type="entry name" value="GGT_lsub"/>
</dbReference>
<reference evidence="3 4" key="1">
    <citation type="journal article" date="2013" name="BMC Genomics">
        <title>Genomics-driven discovery of the pneumocandin biosynthetic gene cluster in the fungus Glarea lozoyensis.</title>
        <authorList>
            <person name="Chen L."/>
            <person name="Yue Q."/>
            <person name="Zhang X."/>
            <person name="Xiang M."/>
            <person name="Wang C."/>
            <person name="Li S."/>
            <person name="Che Y."/>
            <person name="Ortiz-Lopez F.J."/>
            <person name="Bills G.F."/>
            <person name="Liu X."/>
            <person name="An Z."/>
        </authorList>
    </citation>
    <scope>NUCLEOTIDE SEQUENCE [LARGE SCALE GENOMIC DNA]</scope>
    <source>
        <strain evidence="4">ATCC 20868 / MF5171</strain>
    </source>
</reference>
<dbReference type="PANTHER" id="PTHR11686">
    <property type="entry name" value="GAMMA GLUTAMYL TRANSPEPTIDASE"/>
    <property type="match status" value="1"/>
</dbReference>
<dbReference type="STRING" id="1116229.S3DX83"/>
<dbReference type="InterPro" id="IPR043137">
    <property type="entry name" value="GGT_ssub_C"/>
</dbReference>
<feature type="binding site" evidence="2">
    <location>
        <begin position="274"/>
        <end position="275"/>
    </location>
    <ligand>
        <name>L-glutamate</name>
        <dbReference type="ChEBI" id="CHEBI:29985"/>
    </ligand>
</feature>
<dbReference type="AlphaFoldDB" id="S3DX83"/>
<dbReference type="EMBL" id="KE145352">
    <property type="protein sequence ID" value="EPE36571.1"/>
    <property type="molecule type" value="Genomic_DNA"/>
</dbReference>
<evidence type="ECO:0000313" key="3">
    <source>
        <dbReference type="EMBL" id="EPE36571.1"/>
    </source>
</evidence>
<sequence length="394" mass="43406">MNIAALENGDFFVNDPQWAIDFAPNGTRVVEGDLLTRKRYANTLEIIANHGSKGFYEGDIAKYNVAAIQAANGTMTLEDMQNYKVSIRNTLSITYRGYKLFSSGAPSGGSVALSILKIIESYNMSDPNSVELNTHRFDEAMRFSYAARAELGDPDFFSYMDKFEEQMLKEKTASAIRERISDDRTHEPSYYSPTHYMLPENHGTSHIVATDKSGLSITLTSTVNLLFGSQLIVPETGVVMNNEMNDFSIPGVSNEFGFVPSPINFIRPFKRPLSSCSPVIVEHPNGTMYLTIGAAGGSRIITATAQSIMHVLDHGHTLPQALDERRIHDQLLPNISTVELGFDKKVVESLQQKGHNMTWVSGFFSSVQGVRRLGNGTFEAAGEPRQKNSGGLAC</sequence>
<dbReference type="Proteomes" id="UP000016922">
    <property type="component" value="Unassembled WGS sequence"/>
</dbReference>
<dbReference type="FunFam" id="1.10.246.130:FF:000001">
    <property type="entry name" value="Gamma-glutamyltransferase 5 isoform 1"/>
    <property type="match status" value="1"/>
</dbReference>
<dbReference type="HOGENOM" id="CLU_014813_1_0_1"/>
<dbReference type="OrthoDB" id="1081007at2759"/>
<evidence type="ECO:0000256" key="2">
    <source>
        <dbReference type="PIRSR" id="PIRSR600101-2"/>
    </source>
</evidence>
<dbReference type="InterPro" id="IPR000101">
    <property type="entry name" value="GGT_peptidase"/>
</dbReference>
<feature type="binding site" evidence="2">
    <location>
        <position position="297"/>
    </location>
    <ligand>
        <name>L-glutamate</name>
        <dbReference type="ChEBI" id="CHEBI:29985"/>
    </ligand>
</feature>
<keyword evidence="4" id="KW-1185">Reference proteome</keyword>
<dbReference type="GeneID" id="19467782"/>
<dbReference type="RefSeq" id="XP_008075886.1">
    <property type="nucleotide sequence ID" value="XM_008077695.1"/>
</dbReference>
<feature type="binding site" evidence="2">
    <location>
        <begin position="222"/>
        <end position="224"/>
    </location>
    <ligand>
        <name>L-glutamate</name>
        <dbReference type="ChEBI" id="CHEBI:29985"/>
    </ligand>
</feature>
<accession>S3DX83</accession>
<name>S3DX83_GLAL2</name>
<dbReference type="Pfam" id="PF01019">
    <property type="entry name" value="G_glu_transpept"/>
    <property type="match status" value="1"/>
</dbReference>
<organism evidence="3 4">
    <name type="scientific">Glarea lozoyensis (strain ATCC 20868 / MF5171)</name>
    <dbReference type="NCBI Taxonomy" id="1116229"/>
    <lineage>
        <taxon>Eukaryota</taxon>
        <taxon>Fungi</taxon>
        <taxon>Dikarya</taxon>
        <taxon>Ascomycota</taxon>
        <taxon>Pezizomycotina</taxon>
        <taxon>Leotiomycetes</taxon>
        <taxon>Helotiales</taxon>
        <taxon>Helotiaceae</taxon>
        <taxon>Glarea</taxon>
    </lineage>
</organism>
<dbReference type="KEGG" id="glz:GLAREA_08734"/>
<dbReference type="PRINTS" id="PR01210">
    <property type="entry name" value="GGTRANSPTASE"/>
</dbReference>
<evidence type="ECO:0000313" key="4">
    <source>
        <dbReference type="Proteomes" id="UP000016922"/>
    </source>
</evidence>
<dbReference type="GO" id="GO:0036374">
    <property type="term" value="F:glutathione hydrolase activity"/>
    <property type="evidence" value="ECO:0007669"/>
    <property type="project" value="InterPro"/>
</dbReference>
<evidence type="ECO:0000256" key="1">
    <source>
        <dbReference type="PIRSR" id="PIRSR600101-1"/>
    </source>
</evidence>
<protein>
    <submittedName>
        <fullName evidence="3">N-terminal nucleophile aminohydrolases (Ntn hydrolases)</fullName>
    </submittedName>
</protein>
<dbReference type="GO" id="GO:0006751">
    <property type="term" value="P:glutathione catabolic process"/>
    <property type="evidence" value="ECO:0007669"/>
    <property type="project" value="InterPro"/>
</dbReference>
<feature type="active site" description="Nucleophile" evidence="1">
    <location>
        <position position="204"/>
    </location>
</feature>